<reference evidence="1" key="1">
    <citation type="journal article" date="2021" name="Proc. Natl. Acad. Sci. U.S.A.">
        <title>A Catalog of Tens of Thousands of Viruses from Human Metagenomes Reveals Hidden Associations with Chronic Diseases.</title>
        <authorList>
            <person name="Tisza M.J."/>
            <person name="Buck C.B."/>
        </authorList>
    </citation>
    <scope>NUCLEOTIDE SEQUENCE</scope>
    <source>
        <strain evidence="1">CtD6g5</strain>
    </source>
</reference>
<accession>A0A8S5MSA3</accession>
<organism evidence="1">
    <name type="scientific">Siphoviridae sp. ctD6g5</name>
    <dbReference type="NCBI Taxonomy" id="2826196"/>
    <lineage>
        <taxon>Viruses</taxon>
        <taxon>Duplodnaviria</taxon>
        <taxon>Heunggongvirae</taxon>
        <taxon>Uroviricota</taxon>
        <taxon>Caudoviricetes</taxon>
    </lineage>
</organism>
<evidence type="ECO:0000313" key="1">
    <source>
        <dbReference type="EMBL" id="DAD85008.1"/>
    </source>
</evidence>
<protein>
    <submittedName>
        <fullName evidence="1">Uncharacterized protein</fullName>
    </submittedName>
</protein>
<sequence length="53" mass="5801">MSCTGRRNNVKIGDKEYSEILITDADGGLLASITDKDIIEEKNCKVVCVPDDN</sequence>
<name>A0A8S5MSA3_9CAUD</name>
<proteinExistence type="predicted"/>
<dbReference type="EMBL" id="BK014970">
    <property type="protein sequence ID" value="DAD85008.1"/>
    <property type="molecule type" value="Genomic_DNA"/>
</dbReference>